<reference evidence="7 8" key="1">
    <citation type="submission" date="2018-01" db="EMBL/GenBank/DDBJ databases">
        <title>Genomic Sequence of Chromobacterium MWU13-2610 from wild cranberry bogs within the Cape Cod National Seashore.</title>
        <authorList>
            <person name="O'Hara-Hanley K."/>
            <person name="Soby S."/>
            <person name="Harrison A."/>
        </authorList>
    </citation>
    <scope>NUCLEOTIDE SEQUENCE [LARGE SCALE GENOMIC DNA]</scope>
    <source>
        <strain evidence="7 8">MWU13-2610</strain>
    </source>
</reference>
<dbReference type="SMART" id="SM00304">
    <property type="entry name" value="HAMP"/>
    <property type="match status" value="1"/>
</dbReference>
<dbReference type="GO" id="GO:0016020">
    <property type="term" value="C:membrane"/>
    <property type="evidence" value="ECO:0007669"/>
    <property type="project" value="InterPro"/>
</dbReference>
<dbReference type="PROSITE" id="PS50111">
    <property type="entry name" value="CHEMOTAXIS_TRANSDUC_2"/>
    <property type="match status" value="1"/>
</dbReference>
<dbReference type="Gene3D" id="1.10.287.950">
    <property type="entry name" value="Methyl-accepting chemotaxis protein"/>
    <property type="match status" value="1"/>
</dbReference>
<accession>A0A2K4MLU4</accession>
<feature type="transmembrane region" description="Helical" evidence="4">
    <location>
        <begin position="71"/>
        <end position="93"/>
    </location>
</feature>
<evidence type="ECO:0000259" key="5">
    <source>
        <dbReference type="PROSITE" id="PS50111"/>
    </source>
</evidence>
<name>A0A2K4MLU4_9NEIS</name>
<evidence type="ECO:0000313" key="7">
    <source>
        <dbReference type="EMBL" id="POA98046.1"/>
    </source>
</evidence>
<dbReference type="Pfam" id="PF00672">
    <property type="entry name" value="HAMP"/>
    <property type="match status" value="1"/>
</dbReference>
<dbReference type="PRINTS" id="PR00260">
    <property type="entry name" value="CHEMTRNSDUCR"/>
</dbReference>
<keyword evidence="1 3" id="KW-0807">Transducer</keyword>
<proteinExistence type="inferred from homology"/>
<dbReference type="GO" id="GO:0007165">
    <property type="term" value="P:signal transduction"/>
    <property type="evidence" value="ECO:0007669"/>
    <property type="project" value="UniProtKB-KW"/>
</dbReference>
<dbReference type="SMART" id="SM00283">
    <property type="entry name" value="MA"/>
    <property type="match status" value="1"/>
</dbReference>
<dbReference type="Gene3D" id="6.10.340.10">
    <property type="match status" value="1"/>
</dbReference>
<evidence type="ECO:0000259" key="6">
    <source>
        <dbReference type="PROSITE" id="PS50885"/>
    </source>
</evidence>
<dbReference type="PROSITE" id="PS50885">
    <property type="entry name" value="HAMP"/>
    <property type="match status" value="1"/>
</dbReference>
<dbReference type="SUPFAM" id="SSF58104">
    <property type="entry name" value="Methyl-accepting chemotaxis protein (MCP) signaling domain"/>
    <property type="match status" value="1"/>
</dbReference>
<dbReference type="InterPro" id="IPR004089">
    <property type="entry name" value="MCPsignal_dom"/>
</dbReference>
<feature type="transmembrane region" description="Helical" evidence="4">
    <location>
        <begin position="23"/>
        <end position="44"/>
    </location>
</feature>
<keyword evidence="4" id="KW-0812">Transmembrane</keyword>
<evidence type="ECO:0000256" key="2">
    <source>
        <dbReference type="ARBA" id="ARBA00029447"/>
    </source>
</evidence>
<feature type="domain" description="Methyl-accepting transducer" evidence="5">
    <location>
        <begin position="154"/>
        <end position="390"/>
    </location>
</feature>
<evidence type="ECO:0000256" key="1">
    <source>
        <dbReference type="ARBA" id="ARBA00023224"/>
    </source>
</evidence>
<dbReference type="GO" id="GO:0006935">
    <property type="term" value="P:chemotaxis"/>
    <property type="evidence" value="ECO:0007669"/>
    <property type="project" value="InterPro"/>
</dbReference>
<dbReference type="EMBL" id="PPTF01000066">
    <property type="protein sequence ID" value="POA98046.1"/>
    <property type="molecule type" value="Genomic_DNA"/>
</dbReference>
<keyword evidence="8" id="KW-1185">Reference proteome</keyword>
<dbReference type="InterPro" id="IPR003660">
    <property type="entry name" value="HAMP_dom"/>
</dbReference>
<dbReference type="AlphaFoldDB" id="A0A2K4MLU4"/>
<dbReference type="Pfam" id="PF00015">
    <property type="entry name" value="MCPsignal"/>
    <property type="match status" value="1"/>
</dbReference>
<feature type="domain" description="HAMP" evidence="6">
    <location>
        <begin position="95"/>
        <end position="149"/>
    </location>
</feature>
<keyword evidence="4" id="KW-0472">Membrane</keyword>
<dbReference type="GO" id="GO:0004888">
    <property type="term" value="F:transmembrane signaling receptor activity"/>
    <property type="evidence" value="ECO:0007669"/>
    <property type="project" value="InterPro"/>
</dbReference>
<comment type="similarity">
    <text evidence="2">Belongs to the methyl-accepting chemotaxis (MCP) protein family.</text>
</comment>
<dbReference type="PANTHER" id="PTHR32089:SF112">
    <property type="entry name" value="LYSOZYME-LIKE PROTEIN-RELATED"/>
    <property type="match status" value="1"/>
</dbReference>
<protein>
    <submittedName>
        <fullName evidence="7">Methyl-accepting chemotaxis protein</fullName>
    </submittedName>
</protein>
<dbReference type="Proteomes" id="UP000236416">
    <property type="component" value="Unassembled WGS sequence"/>
</dbReference>
<comment type="caution">
    <text evidence="7">The sequence shown here is derived from an EMBL/GenBank/DDBJ whole genome shotgun (WGS) entry which is preliminary data.</text>
</comment>
<sequence>MEWFWRLYTFSEKTFWHSLSRKLGSFFFISLFQLLMAGYCYYALSDIRATVRDAGVSAQVLARVDATVDSALYWTLGLWVLSFLFIAFMVWYLRYLIVRPLKMIIQIFNEIGAGAGDLSREIPTVTYDEIRELSLSYNRFLLKMREIISNVRRMTVRIAMDSAVTRRNVTESVNSARQQDELAKQVRQASDQSTRGVEQVTEQTETISATTAENLRVARDSYEELRSVTDSIHDISRKVGHFNHTVEDLSQRSSSIKAIVDLIKDVSEQTNLLALNAAIEAARAGESGRGFAVVADEVRKLAERVKTATDEISHNIDGMLGLVANTQQETAAITEDTHQAREVISRASEHFSKMMGDFESTSSSLSQIAATMHEFMDGNQMVNRHVAEMHQLGLLVNERLGETERAAGELTEAAEQVQGLVSKFVIGEGAFDQALSHARAARDQVAQLLQAELKRGLDLFDRRYQPIAGTQPAKYHTSYDDRLAKQLQPVIDRVVELIPGGKFCLAVDGNGYAPTHNSWYSRPPCGDAQKDLAESRDKRLFNDPAGLRAARNVQPFLLQTYSRDTGEVLSEVDLPLELGGRHWGALRIGFDPNVLLSQG</sequence>
<dbReference type="PANTHER" id="PTHR32089">
    <property type="entry name" value="METHYL-ACCEPTING CHEMOTAXIS PROTEIN MCPB"/>
    <property type="match status" value="1"/>
</dbReference>
<gene>
    <name evidence="7" type="ORF">C2134_13890</name>
</gene>
<evidence type="ECO:0000256" key="3">
    <source>
        <dbReference type="PROSITE-ProRule" id="PRU00284"/>
    </source>
</evidence>
<dbReference type="RefSeq" id="WP_103320769.1">
    <property type="nucleotide sequence ID" value="NZ_PPTF01000066.1"/>
</dbReference>
<evidence type="ECO:0000256" key="4">
    <source>
        <dbReference type="SAM" id="Phobius"/>
    </source>
</evidence>
<dbReference type="CDD" id="cd06225">
    <property type="entry name" value="HAMP"/>
    <property type="match status" value="1"/>
</dbReference>
<organism evidence="7 8">
    <name type="scientific">Chromobacterium sinusclupearum</name>
    <dbReference type="NCBI Taxonomy" id="2077146"/>
    <lineage>
        <taxon>Bacteria</taxon>
        <taxon>Pseudomonadati</taxon>
        <taxon>Pseudomonadota</taxon>
        <taxon>Betaproteobacteria</taxon>
        <taxon>Neisseriales</taxon>
        <taxon>Chromobacteriaceae</taxon>
        <taxon>Chromobacterium</taxon>
    </lineage>
</organism>
<evidence type="ECO:0000313" key="8">
    <source>
        <dbReference type="Proteomes" id="UP000236416"/>
    </source>
</evidence>
<dbReference type="InterPro" id="IPR004090">
    <property type="entry name" value="Chemotax_Me-accpt_rcpt"/>
</dbReference>
<keyword evidence="4" id="KW-1133">Transmembrane helix</keyword>